<feature type="transmembrane region" description="Helical" evidence="8">
    <location>
        <begin position="164"/>
        <end position="184"/>
    </location>
</feature>
<evidence type="ECO:0000313" key="12">
    <source>
        <dbReference type="Proteomes" id="UP000215914"/>
    </source>
</evidence>
<keyword evidence="4 8" id="KW-1003">Cell membrane</keyword>
<keyword evidence="12" id="KW-1185">Reference proteome</keyword>
<dbReference type="AlphaFoldDB" id="A0A251TCP1"/>
<keyword evidence="7 8" id="KW-0472">Membrane</keyword>
<evidence type="ECO:0000256" key="3">
    <source>
        <dbReference type="ARBA" id="ARBA00011489"/>
    </source>
</evidence>
<dbReference type="InterPro" id="IPR044173">
    <property type="entry name" value="CASPL"/>
</dbReference>
<sequence length="198" mass="21739">MDNMAEEKVADDGSIRRWRVMMLVILLRVLALFATAAAAVVMALSKESRTFAVPTSGNTPVKITMTAKFQYSPANIMFVITNGVATLHSLLMLSLMCFVNNKYDIKGLRFITVTALDMVTIAVLSGAATTVAFMGELARNGNSHAHWNKFCDKFERYCDLGSGALLASSIGILLFMLVNLVNIFERGRFNPYKNPISA</sequence>
<keyword evidence="6 8" id="KW-1133">Transmembrane helix</keyword>
<keyword evidence="5 8" id="KW-0812">Transmembrane</keyword>
<evidence type="ECO:0000313" key="10">
    <source>
        <dbReference type="EMBL" id="KAF5782981.1"/>
    </source>
</evidence>
<accession>A0A251TCP1</accession>
<reference evidence="11" key="2">
    <citation type="submission" date="2017-02" db="EMBL/GenBank/DDBJ databases">
        <title>Sunflower complete genome.</title>
        <authorList>
            <person name="Langlade N."/>
            <person name="Munos S."/>
        </authorList>
    </citation>
    <scope>NUCLEOTIDE SEQUENCE [LARGE SCALE GENOMIC DNA]</scope>
    <source>
        <tissue evidence="11">Leaves</tissue>
    </source>
</reference>
<dbReference type="PANTHER" id="PTHR36488">
    <property type="entry name" value="CASP-LIKE PROTEIN 1U1"/>
    <property type="match status" value="1"/>
</dbReference>
<reference evidence="10 12" key="1">
    <citation type="journal article" date="2017" name="Nature">
        <title>The sunflower genome provides insights into oil metabolism, flowering and Asterid evolution.</title>
        <authorList>
            <person name="Badouin H."/>
            <person name="Gouzy J."/>
            <person name="Grassa C.J."/>
            <person name="Murat F."/>
            <person name="Staton S.E."/>
            <person name="Cottret L."/>
            <person name="Lelandais-Briere C."/>
            <person name="Owens G.L."/>
            <person name="Carrere S."/>
            <person name="Mayjonade B."/>
            <person name="Legrand L."/>
            <person name="Gill N."/>
            <person name="Kane N.C."/>
            <person name="Bowers J.E."/>
            <person name="Hubner S."/>
            <person name="Bellec A."/>
            <person name="Berard A."/>
            <person name="Berges H."/>
            <person name="Blanchet N."/>
            <person name="Boniface M.C."/>
            <person name="Brunel D."/>
            <person name="Catrice O."/>
            <person name="Chaidir N."/>
            <person name="Claudel C."/>
            <person name="Donnadieu C."/>
            <person name="Faraut T."/>
            <person name="Fievet G."/>
            <person name="Helmstetter N."/>
            <person name="King M."/>
            <person name="Knapp S.J."/>
            <person name="Lai Z."/>
            <person name="Le Paslier M.C."/>
            <person name="Lippi Y."/>
            <person name="Lorenzon L."/>
            <person name="Mandel J.R."/>
            <person name="Marage G."/>
            <person name="Marchand G."/>
            <person name="Marquand E."/>
            <person name="Bret-Mestries E."/>
            <person name="Morien E."/>
            <person name="Nambeesan S."/>
            <person name="Nguyen T."/>
            <person name="Pegot-Espagnet P."/>
            <person name="Pouilly N."/>
            <person name="Raftis F."/>
            <person name="Sallet E."/>
            <person name="Schiex T."/>
            <person name="Thomas J."/>
            <person name="Vandecasteele C."/>
            <person name="Vares D."/>
            <person name="Vear F."/>
            <person name="Vautrin S."/>
            <person name="Crespi M."/>
            <person name="Mangin B."/>
            <person name="Burke J.M."/>
            <person name="Salse J."/>
            <person name="Munos S."/>
            <person name="Vincourt P."/>
            <person name="Rieseberg L.H."/>
            <person name="Langlade N.B."/>
        </authorList>
    </citation>
    <scope>NUCLEOTIDE SEQUENCE [LARGE SCALE GENOMIC DNA]</scope>
    <source>
        <strain evidence="12">cv. SF193</strain>
        <tissue evidence="10">Leaves</tissue>
    </source>
</reference>
<dbReference type="OMA" id="KCCSTTA"/>
<dbReference type="PANTHER" id="PTHR36488:SF8">
    <property type="entry name" value="CASP-LIKE PROTEIN 1U1"/>
    <property type="match status" value="1"/>
</dbReference>
<dbReference type="EMBL" id="CM007900">
    <property type="protein sequence ID" value="OTG08509.1"/>
    <property type="molecule type" value="Genomic_DNA"/>
</dbReference>
<dbReference type="OrthoDB" id="610574at2759"/>
<comment type="similarity">
    <text evidence="2 8">Belongs to the Casparian strip membrane proteins (CASP) family.</text>
</comment>
<feature type="domain" description="Casparian strip membrane protein" evidence="9">
    <location>
        <begin position="22"/>
        <end position="173"/>
    </location>
</feature>
<reference evidence="10" key="3">
    <citation type="submission" date="2020-06" db="EMBL/GenBank/DDBJ databases">
        <title>Helianthus annuus Genome sequencing and assembly Release 2.</title>
        <authorList>
            <person name="Gouzy J."/>
            <person name="Langlade N."/>
            <person name="Munos S."/>
        </authorList>
    </citation>
    <scope>NUCLEOTIDE SEQUENCE</scope>
    <source>
        <tissue evidence="10">Leaves</tissue>
    </source>
</reference>
<dbReference type="NCBIfam" id="TIGR01569">
    <property type="entry name" value="A_tha_TIGR01569"/>
    <property type="match status" value="1"/>
</dbReference>
<feature type="transmembrane region" description="Helical" evidence="8">
    <location>
        <begin position="110"/>
        <end position="134"/>
    </location>
</feature>
<gene>
    <name evidence="11" type="primary">CSPLC</name>
    <name evidence="11" type="ORF">HannXRQ_Chr11g0342571</name>
    <name evidence="10" type="ORF">HanXRQr2_Chr11g0502591</name>
</gene>
<evidence type="ECO:0000256" key="4">
    <source>
        <dbReference type="ARBA" id="ARBA00022475"/>
    </source>
</evidence>
<dbReference type="EMBL" id="MNCJ02000326">
    <property type="protein sequence ID" value="KAF5782981.1"/>
    <property type="molecule type" value="Genomic_DNA"/>
</dbReference>
<dbReference type="InterPro" id="IPR006702">
    <property type="entry name" value="CASP_dom"/>
</dbReference>
<feature type="transmembrane region" description="Helical" evidence="8">
    <location>
        <begin position="76"/>
        <end position="98"/>
    </location>
</feature>
<dbReference type="Gramene" id="mRNA:HanXRQr2_Chr11g0502591">
    <property type="protein sequence ID" value="mRNA:HanXRQr2_Chr11g0502591"/>
    <property type="gene ID" value="HanXRQr2_Chr11g0502591"/>
</dbReference>
<dbReference type="InterPro" id="IPR006459">
    <property type="entry name" value="CASP/CASPL"/>
</dbReference>
<comment type="subcellular location">
    <subcellularLocation>
        <location evidence="1 8">Cell membrane</location>
        <topology evidence="1 8">Multi-pass membrane protein</topology>
    </subcellularLocation>
</comment>
<evidence type="ECO:0000256" key="5">
    <source>
        <dbReference type="ARBA" id="ARBA00022692"/>
    </source>
</evidence>
<feature type="transmembrane region" description="Helical" evidence="8">
    <location>
        <begin position="20"/>
        <end position="44"/>
    </location>
</feature>
<dbReference type="Proteomes" id="UP000215914">
    <property type="component" value="Chromosome 11"/>
</dbReference>
<dbReference type="GO" id="GO:0005886">
    <property type="term" value="C:plasma membrane"/>
    <property type="evidence" value="ECO:0000318"/>
    <property type="project" value="GO_Central"/>
</dbReference>
<evidence type="ECO:0000256" key="7">
    <source>
        <dbReference type="ARBA" id="ARBA00023136"/>
    </source>
</evidence>
<evidence type="ECO:0000256" key="6">
    <source>
        <dbReference type="ARBA" id="ARBA00022989"/>
    </source>
</evidence>
<dbReference type="Pfam" id="PF04535">
    <property type="entry name" value="CASP_dom"/>
    <property type="match status" value="1"/>
</dbReference>
<protein>
    <recommendedName>
        <fullName evidence="8">CASP-like protein</fullName>
    </recommendedName>
</protein>
<dbReference type="FunCoup" id="A0A251TCP1">
    <property type="interactions" value="733"/>
</dbReference>
<dbReference type="InParanoid" id="A0A251TCP1"/>
<name>A0A251TCP1_HELAN</name>
<evidence type="ECO:0000313" key="11">
    <source>
        <dbReference type="EMBL" id="OTG08509.1"/>
    </source>
</evidence>
<evidence type="ECO:0000256" key="8">
    <source>
        <dbReference type="RuleBase" id="RU361233"/>
    </source>
</evidence>
<evidence type="ECO:0000259" key="9">
    <source>
        <dbReference type="Pfam" id="PF04535"/>
    </source>
</evidence>
<evidence type="ECO:0000256" key="2">
    <source>
        <dbReference type="ARBA" id="ARBA00007651"/>
    </source>
</evidence>
<proteinExistence type="inferred from homology"/>
<comment type="subunit">
    <text evidence="3 8">Homodimer and heterodimers.</text>
</comment>
<evidence type="ECO:0000256" key="1">
    <source>
        <dbReference type="ARBA" id="ARBA00004651"/>
    </source>
</evidence>
<organism evidence="11 12">
    <name type="scientific">Helianthus annuus</name>
    <name type="common">Common sunflower</name>
    <dbReference type="NCBI Taxonomy" id="4232"/>
    <lineage>
        <taxon>Eukaryota</taxon>
        <taxon>Viridiplantae</taxon>
        <taxon>Streptophyta</taxon>
        <taxon>Embryophyta</taxon>
        <taxon>Tracheophyta</taxon>
        <taxon>Spermatophyta</taxon>
        <taxon>Magnoliopsida</taxon>
        <taxon>eudicotyledons</taxon>
        <taxon>Gunneridae</taxon>
        <taxon>Pentapetalae</taxon>
        <taxon>asterids</taxon>
        <taxon>campanulids</taxon>
        <taxon>Asterales</taxon>
        <taxon>Asteraceae</taxon>
        <taxon>Asteroideae</taxon>
        <taxon>Heliantheae alliance</taxon>
        <taxon>Heliantheae</taxon>
        <taxon>Helianthus</taxon>
    </lineage>
</organism>